<protein>
    <submittedName>
        <fullName evidence="1">Uncharacterized protein</fullName>
    </submittedName>
</protein>
<dbReference type="AlphaFoldDB" id="A0A345Z4I3"/>
<dbReference type="KEGG" id="salx:SALLE_v1c08420"/>
<evidence type="ECO:0000313" key="2">
    <source>
        <dbReference type="Proteomes" id="UP000254792"/>
    </source>
</evidence>
<dbReference type="RefSeq" id="WP_115558407.1">
    <property type="nucleotide sequence ID" value="NZ_CP031376.1"/>
</dbReference>
<evidence type="ECO:0000313" key="1">
    <source>
        <dbReference type="EMBL" id="AXK51512.1"/>
    </source>
</evidence>
<keyword evidence="2" id="KW-1185">Reference proteome</keyword>
<organism evidence="1 2">
    <name type="scientific">Spiroplasma alleghenense</name>
    <dbReference type="NCBI Taxonomy" id="216931"/>
    <lineage>
        <taxon>Bacteria</taxon>
        <taxon>Bacillati</taxon>
        <taxon>Mycoplasmatota</taxon>
        <taxon>Mollicutes</taxon>
        <taxon>Entomoplasmatales</taxon>
        <taxon>Spiroplasmataceae</taxon>
        <taxon>Spiroplasma</taxon>
    </lineage>
</organism>
<dbReference type="EMBL" id="CP031376">
    <property type="protein sequence ID" value="AXK51512.1"/>
    <property type="molecule type" value="Genomic_DNA"/>
</dbReference>
<reference evidence="1 2" key="1">
    <citation type="submission" date="2018-07" db="EMBL/GenBank/DDBJ databases">
        <title>Complete genome sequence of Spiroplasma alleghenense PLHS-1 (ATCC 51752).</title>
        <authorList>
            <person name="Chou L."/>
            <person name="Lee T.-Y."/>
            <person name="Tsai Y.-M."/>
            <person name="Kuo C.-H."/>
        </authorList>
    </citation>
    <scope>NUCLEOTIDE SEQUENCE [LARGE SCALE GENOMIC DNA]</scope>
    <source>
        <strain evidence="1 2">PLHS-1</strain>
    </source>
</reference>
<name>A0A345Z4I3_9MOLU</name>
<proteinExistence type="predicted"/>
<sequence>MKKILIILSSFFGIGTITSLDVGFLDVSSNPIADFIDNKDLGYVPSIKRDDFLTALFEKNPRLVPNTFSFKMYAHSAFLLANYDEKTVRRYSRVEITFKSKLDYGSSYNIRYNCRVYPKSGKCVLPIKIMDSSYNENNDERIVFGNSDNDIEQFLDIKFKWTRDYILVIFNNNQKTARFTIFWQKVRLVKVAIIYDDIK</sequence>
<gene>
    <name evidence="1" type="ORF">SALLE_v1c08420</name>
</gene>
<accession>A0A345Z4I3</accession>
<dbReference type="Proteomes" id="UP000254792">
    <property type="component" value="Chromosome"/>
</dbReference>